<evidence type="ECO:0000256" key="2">
    <source>
        <dbReference type="ARBA" id="ARBA00022692"/>
    </source>
</evidence>
<dbReference type="InterPro" id="IPR008952">
    <property type="entry name" value="Tetraspanin_EC2_sf"/>
</dbReference>
<sequence>MYGYRFNTDARNIVDRIQKQYQCCGRTAWLDWALDESKPTTVTITGKSIRSVGAAITSLEDITTLLDNYSSKLSSRAHDIDRREINHIGRLLPPFTLMSRQKRQTISTNSITYGVTINDQFSTPRSCCSVLIKNSDGTVQANCVSYDQFYSEGCLKYLMRRSNQQDMGIGIINCFMIVLALVAIPFLIYDYPTSNVNGNNIPNTPVQGIQQPGLNYQMYTGATNTYQ</sequence>
<accession>A0A814QGC5</accession>
<reference evidence="6" key="1">
    <citation type="submission" date="2021-02" db="EMBL/GenBank/DDBJ databases">
        <authorList>
            <person name="Nowell W R."/>
        </authorList>
    </citation>
    <scope>NUCLEOTIDE SEQUENCE</scope>
</reference>
<name>A0A814QGC5_9BILA</name>
<keyword evidence="3 5" id="KW-1133">Transmembrane helix</keyword>
<evidence type="ECO:0000256" key="1">
    <source>
        <dbReference type="ARBA" id="ARBA00004141"/>
    </source>
</evidence>
<dbReference type="GO" id="GO:0016020">
    <property type="term" value="C:membrane"/>
    <property type="evidence" value="ECO:0007669"/>
    <property type="project" value="UniProtKB-SubCell"/>
</dbReference>
<organism evidence="6 7">
    <name type="scientific">Rotaria sordida</name>
    <dbReference type="NCBI Taxonomy" id="392033"/>
    <lineage>
        <taxon>Eukaryota</taxon>
        <taxon>Metazoa</taxon>
        <taxon>Spiralia</taxon>
        <taxon>Gnathifera</taxon>
        <taxon>Rotifera</taxon>
        <taxon>Eurotatoria</taxon>
        <taxon>Bdelloidea</taxon>
        <taxon>Philodinida</taxon>
        <taxon>Philodinidae</taxon>
        <taxon>Rotaria</taxon>
    </lineage>
</organism>
<dbReference type="InterPro" id="IPR018499">
    <property type="entry name" value="Tetraspanin/Peripherin"/>
</dbReference>
<evidence type="ECO:0000256" key="4">
    <source>
        <dbReference type="ARBA" id="ARBA00023136"/>
    </source>
</evidence>
<proteinExistence type="predicted"/>
<feature type="transmembrane region" description="Helical" evidence="5">
    <location>
        <begin position="167"/>
        <end position="189"/>
    </location>
</feature>
<gene>
    <name evidence="6" type="ORF">ZHD862_LOCUS18484</name>
</gene>
<evidence type="ECO:0000256" key="5">
    <source>
        <dbReference type="SAM" id="Phobius"/>
    </source>
</evidence>
<comment type="caution">
    <text evidence="6">The sequence shown here is derived from an EMBL/GenBank/DDBJ whole genome shotgun (WGS) entry which is preliminary data.</text>
</comment>
<dbReference type="AlphaFoldDB" id="A0A814QGC5"/>
<protein>
    <submittedName>
        <fullName evidence="6">Uncharacterized protein</fullName>
    </submittedName>
</protein>
<evidence type="ECO:0000313" key="6">
    <source>
        <dbReference type="EMBL" id="CAF1118185.1"/>
    </source>
</evidence>
<keyword evidence="4 5" id="KW-0472">Membrane</keyword>
<evidence type="ECO:0000313" key="7">
    <source>
        <dbReference type="Proteomes" id="UP000663864"/>
    </source>
</evidence>
<evidence type="ECO:0000256" key="3">
    <source>
        <dbReference type="ARBA" id="ARBA00022989"/>
    </source>
</evidence>
<dbReference type="EMBL" id="CAJNOT010000963">
    <property type="protein sequence ID" value="CAF1118185.1"/>
    <property type="molecule type" value="Genomic_DNA"/>
</dbReference>
<dbReference type="Pfam" id="PF00335">
    <property type="entry name" value="Tetraspanin"/>
    <property type="match status" value="1"/>
</dbReference>
<comment type="subcellular location">
    <subcellularLocation>
        <location evidence="1">Membrane</location>
        <topology evidence="1">Multi-pass membrane protein</topology>
    </subcellularLocation>
</comment>
<dbReference type="Gene3D" id="1.10.1450.10">
    <property type="entry name" value="Tetraspanin"/>
    <property type="match status" value="1"/>
</dbReference>
<dbReference type="Proteomes" id="UP000663864">
    <property type="component" value="Unassembled WGS sequence"/>
</dbReference>
<dbReference type="SUPFAM" id="SSF48652">
    <property type="entry name" value="Tetraspanin"/>
    <property type="match status" value="1"/>
</dbReference>
<keyword evidence="2 5" id="KW-0812">Transmembrane</keyword>